<dbReference type="RefSeq" id="WP_152575922.1">
    <property type="nucleotide sequence ID" value="NZ_VIKU02000008.1"/>
</dbReference>
<reference evidence="2" key="1">
    <citation type="submission" date="2019-07" db="EMBL/GenBank/DDBJ databases">
        <authorList>
            <person name="De-Chao Zhang Q."/>
        </authorList>
    </citation>
    <scope>NUCLEOTIDE SEQUENCE</scope>
    <source>
        <strain evidence="2">TP-CH-4</strain>
    </source>
</reference>
<dbReference type="InterPro" id="IPR021708">
    <property type="entry name" value="DUF3291"/>
</dbReference>
<evidence type="ECO:0000313" key="2">
    <source>
        <dbReference type="EMBL" id="NHF61421.1"/>
    </source>
</evidence>
<dbReference type="Pfam" id="PF11695">
    <property type="entry name" value="DUF3291"/>
    <property type="match status" value="1"/>
</dbReference>
<evidence type="ECO:0000259" key="1">
    <source>
        <dbReference type="Pfam" id="PF11695"/>
    </source>
</evidence>
<accession>A0A967B3L9</accession>
<organism evidence="2 3">
    <name type="scientific">Pelagihabitans pacificus</name>
    <dbReference type="NCBI Taxonomy" id="2696054"/>
    <lineage>
        <taxon>Bacteria</taxon>
        <taxon>Pseudomonadati</taxon>
        <taxon>Bacteroidota</taxon>
        <taxon>Flavobacteriia</taxon>
        <taxon>Flavobacteriales</taxon>
        <taxon>Flavobacteriaceae</taxon>
        <taxon>Pelagihabitans</taxon>
    </lineage>
</organism>
<sequence>MNHYLAQINISRFKAPLGDRSMKEFVDFLEPVNKLAEESEGFIWRLKDEDGLPSSYLPSPFEDDGMMAMNMSVWENMDSFKNFVYGTVHSYFLKNKKQWFEPIGKPYFVMWWVAKNEIPTIQEGKEKLDLYLKVGPSPQAFTFRELFDAQGLPMT</sequence>
<comment type="caution">
    <text evidence="2">The sequence shown here is derived from an EMBL/GenBank/DDBJ whole genome shotgun (WGS) entry which is preliminary data.</text>
</comment>
<keyword evidence="3" id="KW-1185">Reference proteome</keyword>
<dbReference type="InterPro" id="IPR011008">
    <property type="entry name" value="Dimeric_a/b-barrel"/>
</dbReference>
<gene>
    <name evidence="2" type="ORF">FK220_018860</name>
</gene>
<protein>
    <submittedName>
        <fullName evidence="2">DUF3291 domain-containing protein</fullName>
    </submittedName>
</protein>
<reference evidence="2" key="2">
    <citation type="submission" date="2020-03" db="EMBL/GenBank/DDBJ databases">
        <title>Flavobacteriaceae bacterium strain TP-CH-4, a member of the family Flavobacteriaceae isolated from a deep-sea seamount.</title>
        <authorList>
            <person name="Zhang D.-C."/>
        </authorList>
    </citation>
    <scope>NUCLEOTIDE SEQUENCE</scope>
    <source>
        <strain evidence="2">TP-CH-4</strain>
    </source>
</reference>
<feature type="domain" description="DUF3291" evidence="1">
    <location>
        <begin position="5"/>
        <end position="145"/>
    </location>
</feature>
<dbReference type="EMBL" id="VIKU02000008">
    <property type="protein sequence ID" value="NHF61421.1"/>
    <property type="molecule type" value="Genomic_DNA"/>
</dbReference>
<dbReference type="Proteomes" id="UP000707206">
    <property type="component" value="Unassembled WGS sequence"/>
</dbReference>
<evidence type="ECO:0000313" key="3">
    <source>
        <dbReference type="Proteomes" id="UP000707206"/>
    </source>
</evidence>
<proteinExistence type="predicted"/>
<dbReference type="SUPFAM" id="SSF54909">
    <property type="entry name" value="Dimeric alpha+beta barrel"/>
    <property type="match status" value="1"/>
</dbReference>
<dbReference type="AlphaFoldDB" id="A0A967B3L9"/>
<name>A0A967B3L9_9FLAO</name>